<dbReference type="GO" id="GO:0005524">
    <property type="term" value="F:ATP binding"/>
    <property type="evidence" value="ECO:0007669"/>
    <property type="project" value="UniProtKB-KW"/>
</dbReference>
<dbReference type="Pfam" id="PF05729">
    <property type="entry name" value="NACHT"/>
    <property type="match status" value="1"/>
</dbReference>
<dbReference type="SUPFAM" id="SSF52540">
    <property type="entry name" value="P-loop containing nucleoside triphosphate hydrolases"/>
    <property type="match status" value="2"/>
</dbReference>
<dbReference type="Gene3D" id="3.40.50.300">
    <property type="entry name" value="P-loop containing nucleotide triphosphate hydrolases"/>
    <property type="match status" value="1"/>
</dbReference>
<sequence>MEIFKDIRIPLPESFESPSLTRVGKFQRGLLTCVFCILPVLQGVAWQRNEKSVYSGFRCDIRDGDLDEDEQKYLVSRFVEDYRNKYSGVSQGMFIIFILLSLSIIHFYVSYVSERFNSWFKLKTRKQRGKIVTELKTSTAVFRAHVIQLATKLLSSAIFIMYNCLAHSIVLPSRKEYQIDWTPSSLLKRSSISTTALCYADQALELSIFNVGLLSFVTFCGILNLTELVYTWQETRALEQTSDYYFCMFLLRHNSVTEATNMQIEKELFLEEQRNKILLAKRPVNQHPFIKSWSSLVHRIPRKIFISQRKLKFKGIKKQKHKQELFRTYSRTKKIPVTSLQDFLKPDRDTQNPKIILLTGPPGIGKTELVAQIVEEFNAVEIELCNLNFVFVFNFKELNLVDEPITLQAFLNLSLYNSNVSDVVYQQIVGNPEEVLFIFDGLNEWSLRSVEENGLKMSLASLVLKLLTGDLLSGSTIIVTSRPTPLLSEISEMVTFDRYAELACFKPEDLKTYIQECFQNNEEVRNSVKKRISSDNALEVLCRLPQNCRLFCLYVDFFASKKTIKGIDSLKLPATTTELFERMIETVTAVESDESNHEIFPSDHYDFSKGSKEVLEKLSCLALEGIINERYVFRKEEFSQVELSAFEVEILEEAGLLSRLRGFKLNMYCFSCLSLQEYFAASRIVQSSTTGDFRDFLEKANENHCATLQFVAGLCKDGKKGKSTFVCLMQHLTQSIKLNNHFVDEPVVDNQAIAFLCKCIAENPTKLGLPFAKEVISSIPPLRPIVFTEMGNNPLETQAVLFCLKEANGCNVKRVIFEGNCMEDDGFRQVAASLCHKSCKLDQVSLTNSGVTDGAMLSFLESTASHSFLGIRILGLRGNDISSEGAKYLACVLFNDWCQLEELHLGNNRIGDQGVEYLSEALCCGSSKIHTLDLSSNGITHNGVYHLSKALSNPVCNVKRLYLQQNRILDFGMQDLCESLCIGECNLRVLFVSSNEITDNGIVYVEKALTHKSCRLQELYLGYNLITDKGVKSLLQALPTDQINLKILSLANNPITDTGVKMLANALRNSSCNLHRLFISLGRSQLADTKRSKLQVRYVNAF</sequence>
<dbReference type="InterPro" id="IPR038359">
    <property type="entry name" value="Connexin_N_sf"/>
</dbReference>
<dbReference type="Proteomes" id="UP000275408">
    <property type="component" value="Unassembled WGS sequence"/>
</dbReference>
<keyword evidence="7" id="KW-0472">Membrane</keyword>
<keyword evidence="10" id="KW-1185">Reference proteome</keyword>
<evidence type="ECO:0000256" key="5">
    <source>
        <dbReference type="ARBA" id="ARBA00022741"/>
    </source>
</evidence>
<feature type="transmembrane region" description="Helical" evidence="7">
    <location>
        <begin position="211"/>
        <end position="232"/>
    </location>
</feature>
<dbReference type="AlphaFoldDB" id="A0A3M6UBJ0"/>
<name>A0A3M6UBJ0_POCDA</name>
<dbReference type="Gene3D" id="1.20.1440.80">
    <property type="entry name" value="Gap junction channel protein cysteine-rich domain"/>
    <property type="match status" value="1"/>
</dbReference>
<evidence type="ECO:0000256" key="4">
    <source>
        <dbReference type="ARBA" id="ARBA00022737"/>
    </source>
</evidence>
<dbReference type="SMART" id="SM00368">
    <property type="entry name" value="LRR_RI"/>
    <property type="match status" value="8"/>
</dbReference>
<comment type="caution">
    <text evidence="9">The sequence shown here is derived from an EMBL/GenBank/DDBJ whole genome shotgun (WGS) entry which is preliminary data.</text>
</comment>
<dbReference type="InterPro" id="IPR007111">
    <property type="entry name" value="NACHT_NTPase"/>
</dbReference>
<dbReference type="Gene3D" id="3.80.10.10">
    <property type="entry name" value="Ribonuclease Inhibitor"/>
    <property type="match status" value="1"/>
</dbReference>
<evidence type="ECO:0000256" key="6">
    <source>
        <dbReference type="ARBA" id="ARBA00022840"/>
    </source>
</evidence>
<proteinExistence type="inferred from homology"/>
<dbReference type="OMA" id="KANENHC"/>
<keyword evidence="3" id="KW-0963">Cytoplasm</keyword>
<dbReference type="InterPro" id="IPR050637">
    <property type="entry name" value="NLRP_innate_immun_reg"/>
</dbReference>
<evidence type="ECO:0000256" key="3">
    <source>
        <dbReference type="ARBA" id="ARBA00022490"/>
    </source>
</evidence>
<evidence type="ECO:0000313" key="9">
    <source>
        <dbReference type="EMBL" id="RMX50926.1"/>
    </source>
</evidence>
<dbReference type="PROSITE" id="PS50837">
    <property type="entry name" value="NACHT"/>
    <property type="match status" value="1"/>
</dbReference>
<dbReference type="OrthoDB" id="120976at2759"/>
<dbReference type="Pfam" id="PF13516">
    <property type="entry name" value="LRR_6"/>
    <property type="match status" value="6"/>
</dbReference>
<gene>
    <name evidence="9" type="ORF">pdam_00017554</name>
</gene>
<dbReference type="PANTHER" id="PTHR45690:SF19">
    <property type="entry name" value="NACHT, LRR AND PYD DOMAINS-CONTAINING PROTEIN 3"/>
    <property type="match status" value="1"/>
</dbReference>
<keyword evidence="7" id="KW-0812">Transmembrane</keyword>
<evidence type="ECO:0000313" key="10">
    <source>
        <dbReference type="Proteomes" id="UP000275408"/>
    </source>
</evidence>
<reference evidence="9 10" key="1">
    <citation type="journal article" date="2018" name="Sci. Rep.">
        <title>Comparative analysis of the Pocillopora damicornis genome highlights role of immune system in coral evolution.</title>
        <authorList>
            <person name="Cunning R."/>
            <person name="Bay R.A."/>
            <person name="Gillette P."/>
            <person name="Baker A.C."/>
            <person name="Traylor-Knowles N."/>
        </authorList>
    </citation>
    <scope>NUCLEOTIDE SEQUENCE [LARGE SCALE GENOMIC DNA]</scope>
    <source>
        <strain evidence="9">RSMAS</strain>
        <tissue evidence="9">Whole animal</tissue>
    </source>
</reference>
<comment type="subcellular location">
    <subcellularLocation>
        <location evidence="1">Cytoplasm</location>
    </subcellularLocation>
</comment>
<keyword evidence="6" id="KW-0067">ATP-binding</keyword>
<feature type="transmembrane region" description="Helical" evidence="7">
    <location>
        <begin position="92"/>
        <end position="113"/>
    </location>
</feature>
<keyword evidence="7" id="KW-1133">Transmembrane helix</keyword>
<feature type="domain" description="NACHT" evidence="8">
    <location>
        <begin position="354"/>
        <end position="489"/>
    </location>
</feature>
<evidence type="ECO:0000256" key="7">
    <source>
        <dbReference type="SAM" id="Phobius"/>
    </source>
</evidence>
<organism evidence="9 10">
    <name type="scientific">Pocillopora damicornis</name>
    <name type="common">Cauliflower coral</name>
    <name type="synonym">Millepora damicornis</name>
    <dbReference type="NCBI Taxonomy" id="46731"/>
    <lineage>
        <taxon>Eukaryota</taxon>
        <taxon>Metazoa</taxon>
        <taxon>Cnidaria</taxon>
        <taxon>Anthozoa</taxon>
        <taxon>Hexacorallia</taxon>
        <taxon>Scleractinia</taxon>
        <taxon>Astrocoeniina</taxon>
        <taxon>Pocilloporidae</taxon>
        <taxon>Pocillopora</taxon>
    </lineage>
</organism>
<keyword evidence="4" id="KW-0677">Repeat</keyword>
<evidence type="ECO:0000256" key="2">
    <source>
        <dbReference type="ARBA" id="ARBA00008665"/>
    </source>
</evidence>
<dbReference type="EMBL" id="RCHS01001881">
    <property type="protein sequence ID" value="RMX50926.1"/>
    <property type="molecule type" value="Genomic_DNA"/>
</dbReference>
<dbReference type="InterPro" id="IPR001611">
    <property type="entry name" value="Leu-rich_rpt"/>
</dbReference>
<dbReference type="InterPro" id="IPR027417">
    <property type="entry name" value="P-loop_NTPase"/>
</dbReference>
<dbReference type="GO" id="GO:0005829">
    <property type="term" value="C:cytosol"/>
    <property type="evidence" value="ECO:0007669"/>
    <property type="project" value="UniProtKB-SubCell"/>
</dbReference>
<accession>A0A3M6UBJ0</accession>
<evidence type="ECO:0000256" key="1">
    <source>
        <dbReference type="ARBA" id="ARBA00004496"/>
    </source>
</evidence>
<dbReference type="PANTHER" id="PTHR45690">
    <property type="entry name" value="NACHT, LRR AND PYD DOMAINS-CONTAINING PROTEIN 12"/>
    <property type="match status" value="1"/>
</dbReference>
<comment type="similarity">
    <text evidence="2">Belongs to the NLRP family.</text>
</comment>
<feature type="transmembrane region" description="Helical" evidence="7">
    <location>
        <begin position="29"/>
        <end position="46"/>
    </location>
</feature>
<dbReference type="SUPFAM" id="SSF52047">
    <property type="entry name" value="RNI-like"/>
    <property type="match status" value="1"/>
</dbReference>
<keyword evidence="5" id="KW-0547">Nucleotide-binding</keyword>
<protein>
    <recommendedName>
        <fullName evidence="8">NACHT domain-containing protein</fullName>
    </recommendedName>
</protein>
<dbReference type="InterPro" id="IPR032675">
    <property type="entry name" value="LRR_dom_sf"/>
</dbReference>
<evidence type="ECO:0000259" key="8">
    <source>
        <dbReference type="PROSITE" id="PS50837"/>
    </source>
</evidence>